<dbReference type="GeneID" id="68297664"/>
<sequence length="531" mass="61191">MEKSANYQISSQIYAQLDPGNREYRLLRFVGGKRELAWELGTHSLINAPPFYALSYCWGKAEADKAITLNGHEFLVRPNLYNFLVQMASENRRDWFFVDAICINQDDLSDRSVQVACMGDIYRTATEVIAWIYFENTFDPRIRMSMTQEQMQDYVRNYQAREKLQQGGDIPLDIRQTWEVLLQLIRQLVVASEYWSRLWVVQELLLAKKLTIQWYSLRFDWENLIELGVNEPISTAGLSIDGRGNDMEAMRKGGYDEGTLITNNTFQCRSLWQWYKRASEDLHVGRLLSFPDAFQNFSINNCSVIHDNVYALLGISICIIQPDYSLPLLDLYVSTLYQILLSLWSMKPTAVSSESKGSYDVLRGLGLDPMTLRKCGRVLIYAFQIQPFDDELIFLATFLVVRRFASEGGSSQAAIESLAAAWVYDSQYVREGRESRGILKKPWYLSENQALKRINKGITKRVDSAMANLRDVGQSDKAMTATSWSGSAGDGRTKRVSEWVRWMSGICAQLWDRWTHHERNRMMPEQTDPDL</sequence>
<evidence type="ECO:0000313" key="3">
    <source>
        <dbReference type="Proteomes" id="UP000825890"/>
    </source>
</evidence>
<proteinExistence type="predicted"/>
<dbReference type="Pfam" id="PF06985">
    <property type="entry name" value="HET"/>
    <property type="match status" value="1"/>
</dbReference>
<name>A0A9P3FLA3_9PEZI</name>
<evidence type="ECO:0000313" key="2">
    <source>
        <dbReference type="EMBL" id="GIZ49049.1"/>
    </source>
</evidence>
<dbReference type="OrthoDB" id="3640777at2759"/>
<reference evidence="2 3" key="1">
    <citation type="submission" date="2021-01" db="EMBL/GenBank/DDBJ databases">
        <title>Cercospora kikuchii MAFF 305040 whole genome shotgun sequence.</title>
        <authorList>
            <person name="Kashiwa T."/>
            <person name="Suzuki T."/>
        </authorList>
    </citation>
    <scope>NUCLEOTIDE SEQUENCE [LARGE SCALE GENOMIC DNA]</scope>
    <source>
        <strain evidence="2 3">MAFF 305040</strain>
    </source>
</reference>
<dbReference type="AlphaFoldDB" id="A0A9P3FLA3"/>
<dbReference type="PANTHER" id="PTHR24148:SF73">
    <property type="entry name" value="HET DOMAIN PROTEIN (AFU_ORTHOLOGUE AFUA_8G01020)"/>
    <property type="match status" value="1"/>
</dbReference>
<dbReference type="PANTHER" id="PTHR24148">
    <property type="entry name" value="ANKYRIN REPEAT DOMAIN-CONTAINING PROTEIN 39 HOMOLOG-RELATED"/>
    <property type="match status" value="1"/>
</dbReference>
<dbReference type="Proteomes" id="UP000825890">
    <property type="component" value="Unassembled WGS sequence"/>
</dbReference>
<accession>A0A9P3FLA3</accession>
<comment type="caution">
    <text evidence="2">The sequence shown here is derived from an EMBL/GenBank/DDBJ whole genome shotgun (WGS) entry which is preliminary data.</text>
</comment>
<dbReference type="EMBL" id="BOLY01000008">
    <property type="protein sequence ID" value="GIZ49049.1"/>
    <property type="molecule type" value="Genomic_DNA"/>
</dbReference>
<keyword evidence="3" id="KW-1185">Reference proteome</keyword>
<protein>
    <recommendedName>
        <fullName evidence="1">Heterokaryon incompatibility domain-containing protein</fullName>
    </recommendedName>
</protein>
<feature type="domain" description="Heterokaryon incompatibility" evidence="1">
    <location>
        <begin position="51"/>
        <end position="203"/>
    </location>
</feature>
<dbReference type="RefSeq" id="XP_044663536.1">
    <property type="nucleotide sequence ID" value="XM_044807601.1"/>
</dbReference>
<organism evidence="2 3">
    <name type="scientific">Cercospora kikuchii</name>
    <dbReference type="NCBI Taxonomy" id="84275"/>
    <lineage>
        <taxon>Eukaryota</taxon>
        <taxon>Fungi</taxon>
        <taxon>Dikarya</taxon>
        <taxon>Ascomycota</taxon>
        <taxon>Pezizomycotina</taxon>
        <taxon>Dothideomycetes</taxon>
        <taxon>Dothideomycetidae</taxon>
        <taxon>Mycosphaerellales</taxon>
        <taxon>Mycosphaerellaceae</taxon>
        <taxon>Cercospora</taxon>
    </lineage>
</organism>
<dbReference type="InterPro" id="IPR010730">
    <property type="entry name" value="HET"/>
</dbReference>
<gene>
    <name evidence="2" type="ORF">CKM354_001208900</name>
</gene>
<dbReference type="InterPro" id="IPR052895">
    <property type="entry name" value="HetReg/Transcr_Mod"/>
</dbReference>
<evidence type="ECO:0000259" key="1">
    <source>
        <dbReference type="Pfam" id="PF06985"/>
    </source>
</evidence>